<reference evidence="1 2" key="1">
    <citation type="submission" date="2021-08" db="EMBL/GenBank/DDBJ databases">
        <title>Draft genome sequence of Spirulina subsalsa with high tolerance to salinity and hype-accumulation of phycocyanin.</title>
        <authorList>
            <person name="Pei H."/>
            <person name="Jiang L."/>
        </authorList>
    </citation>
    <scope>NUCLEOTIDE SEQUENCE [LARGE SCALE GENOMIC DNA]</scope>
    <source>
        <strain evidence="1 2">FACHB-351</strain>
    </source>
</reference>
<organism evidence="1 2">
    <name type="scientific">Spirulina subsalsa FACHB-351</name>
    <dbReference type="NCBI Taxonomy" id="234711"/>
    <lineage>
        <taxon>Bacteria</taxon>
        <taxon>Bacillati</taxon>
        <taxon>Cyanobacteriota</taxon>
        <taxon>Cyanophyceae</taxon>
        <taxon>Spirulinales</taxon>
        <taxon>Spirulinaceae</taxon>
        <taxon>Spirulina</taxon>
    </lineage>
</organism>
<proteinExistence type="predicted"/>
<evidence type="ECO:0000313" key="1">
    <source>
        <dbReference type="EMBL" id="MCW6038487.1"/>
    </source>
</evidence>
<dbReference type="EMBL" id="JAIHOM010000141">
    <property type="protein sequence ID" value="MCW6038487.1"/>
    <property type="molecule type" value="Genomic_DNA"/>
</dbReference>
<dbReference type="Proteomes" id="UP001526426">
    <property type="component" value="Unassembled WGS sequence"/>
</dbReference>
<accession>A0ABT3LBI7</accession>
<gene>
    <name evidence="1" type="ORF">K4A83_19735</name>
</gene>
<comment type="caution">
    <text evidence="1">The sequence shown here is derived from an EMBL/GenBank/DDBJ whole genome shotgun (WGS) entry which is preliminary data.</text>
</comment>
<name>A0ABT3LBI7_9CYAN</name>
<evidence type="ECO:0008006" key="3">
    <source>
        <dbReference type="Google" id="ProtNLM"/>
    </source>
</evidence>
<evidence type="ECO:0000313" key="2">
    <source>
        <dbReference type="Proteomes" id="UP001526426"/>
    </source>
</evidence>
<protein>
    <recommendedName>
        <fullName evidence="3">Restriction endonuclease domain-containing protein</fullName>
    </recommendedName>
</protein>
<dbReference type="RefSeq" id="WP_265266395.1">
    <property type="nucleotide sequence ID" value="NZ_JAIHOM010000141.1"/>
</dbReference>
<sequence>MLKLYSVQGVLEYWILDYLQCRVKTLALGFTDGMKPDQYRNSEARLFS</sequence>
<keyword evidence="2" id="KW-1185">Reference proteome</keyword>